<reference evidence="2 3" key="1">
    <citation type="journal article" date="2009" name="Proc. Natl. Acad. Sci. U.S.A.">
        <title>Characterizing a model human gut microbiota composed of members of its two dominant bacterial phyla.</title>
        <authorList>
            <person name="Mahowald M.A."/>
            <person name="Rey F.E."/>
            <person name="Seedorf H."/>
            <person name="Turnbaugh P.J."/>
            <person name="Fulton R.S."/>
            <person name="Wollam A."/>
            <person name="Shah N."/>
            <person name="Wang C."/>
            <person name="Magrini V."/>
            <person name="Wilson R.K."/>
            <person name="Cantarel B.L."/>
            <person name="Coutinho P.M."/>
            <person name="Henrissat B."/>
            <person name="Crock L.W."/>
            <person name="Russell A."/>
            <person name="Verberkmoes N.C."/>
            <person name="Hettich R.L."/>
            <person name="Gordon J.I."/>
        </authorList>
    </citation>
    <scope>NUCLEOTIDE SEQUENCE [LARGE SCALE GENOMIC DNA]</scope>
    <source>
        <strain evidence="3">ATCC 27750 / DSM 3376 / VPI C15-48 / C15-B4</strain>
    </source>
</reference>
<dbReference type="HOGENOM" id="CLU_041405_0_0_9"/>
<dbReference type="GeneID" id="71415259"/>
<dbReference type="KEGG" id="eel:EUBELI_01732"/>
<dbReference type="Proteomes" id="UP000001476">
    <property type="component" value="Chromosome"/>
</dbReference>
<dbReference type="SUPFAM" id="SSF52266">
    <property type="entry name" value="SGNH hydrolase"/>
    <property type="match status" value="1"/>
</dbReference>
<organism evidence="2 3">
    <name type="scientific">Lachnospira eligens (strain ATCC 27750 / DSM 3376 / VPI C15-48 / C15-B4)</name>
    <name type="common">Eubacterium eligens</name>
    <dbReference type="NCBI Taxonomy" id="515620"/>
    <lineage>
        <taxon>Bacteria</taxon>
        <taxon>Bacillati</taxon>
        <taxon>Bacillota</taxon>
        <taxon>Clostridia</taxon>
        <taxon>Lachnospirales</taxon>
        <taxon>Lachnospiraceae</taxon>
        <taxon>Lachnospira</taxon>
    </lineage>
</organism>
<protein>
    <recommendedName>
        <fullName evidence="4">SGNH/GDSL hydrolase family protein</fullName>
    </recommendedName>
</protein>
<evidence type="ECO:0000256" key="1">
    <source>
        <dbReference type="SAM" id="SignalP"/>
    </source>
</evidence>
<sequence>MKLKKFAIVGAVALALMGTVTSFVLAHGNSIVKNDNSSYVEIEIPKGDRTHDIVSVSDSISGDDSILDSDGRDTTADYKSDRGIACWGDSMTEGLGTDEGYILTGVGRVDISYYTSPHTIERLTGIRTYNFGVSGEKSDEISIRAGGLGLYTDRNVYITPYEYTDVVLVGDDGQPVHMYDYSGYGIEYNDYPDTVYINGILCQIENRYEDRVAKQEAEREAAEEEGEDWFDILQDFGDELIPGDYDNLKQEDYVVGIKLYDIENEQHRDGMYVAQGSRVVPKAAQDHRDDILIIEMGSNGGWDNYDELIAQYQSIIDYTGCEDYIIVGDTDDPGSSLADEGVINMDNSEGGTGKNYTDWEVALRDAFGEHFFNTRVYMLEYGLSNCGLKASALDRLYAAFGCISGKLRSDWTHFNAYGYYAKGLGLYQKGVELGYWE</sequence>
<dbReference type="EMBL" id="CP001104">
    <property type="protein sequence ID" value="ACR72723.1"/>
    <property type="molecule type" value="Genomic_DNA"/>
</dbReference>
<keyword evidence="1" id="KW-0732">Signal</keyword>
<name>C4Z3D3_LACE2</name>
<accession>C4Z3D3</accession>
<dbReference type="RefSeq" id="WP_012739956.1">
    <property type="nucleotide sequence ID" value="NC_012778.1"/>
</dbReference>
<keyword evidence="3" id="KW-1185">Reference proteome</keyword>
<dbReference type="AlphaFoldDB" id="C4Z3D3"/>
<dbReference type="eggNOG" id="ENOG5031FTI">
    <property type="taxonomic scope" value="Bacteria"/>
</dbReference>
<gene>
    <name evidence="2" type="ordered locus">EUBELI_01732</name>
</gene>
<evidence type="ECO:0000313" key="2">
    <source>
        <dbReference type="EMBL" id="ACR72723.1"/>
    </source>
</evidence>
<evidence type="ECO:0000313" key="3">
    <source>
        <dbReference type="Proteomes" id="UP000001476"/>
    </source>
</evidence>
<feature type="chain" id="PRO_5002947101" description="SGNH/GDSL hydrolase family protein" evidence="1">
    <location>
        <begin position="27"/>
        <end position="437"/>
    </location>
</feature>
<feature type="signal peptide" evidence="1">
    <location>
        <begin position="1"/>
        <end position="26"/>
    </location>
</feature>
<evidence type="ECO:0008006" key="4">
    <source>
        <dbReference type="Google" id="ProtNLM"/>
    </source>
</evidence>
<proteinExistence type="predicted"/>